<evidence type="ECO:0000313" key="1">
    <source>
        <dbReference type="EMBL" id="NII07222.1"/>
    </source>
</evidence>
<dbReference type="EMBL" id="JAARLZ010000006">
    <property type="protein sequence ID" value="NII07222.1"/>
    <property type="molecule type" value="Genomic_DNA"/>
</dbReference>
<evidence type="ECO:0000313" key="2">
    <source>
        <dbReference type="Proteomes" id="UP000490980"/>
    </source>
</evidence>
<protein>
    <submittedName>
        <fullName evidence="1">Uncharacterized protein</fullName>
    </submittedName>
</protein>
<dbReference type="RefSeq" id="WP_166948924.1">
    <property type="nucleotide sequence ID" value="NZ_JAARLZ010000006.1"/>
</dbReference>
<dbReference type="AlphaFoldDB" id="A0A7X5ZIU0"/>
<sequence length="56" mass="6312">MSNVIKFPRRYTYIIVGMENGIWTERPHHGPLETIPPGMSWKARRVYDGPSGGIAA</sequence>
<accession>A0A7X5ZIU0</accession>
<reference evidence="1 2" key="1">
    <citation type="submission" date="2020-03" db="EMBL/GenBank/DDBJ databases">
        <authorList>
            <person name="Lai Q."/>
        </authorList>
    </citation>
    <scope>NUCLEOTIDE SEQUENCE [LARGE SCALE GENOMIC DNA]</scope>
    <source>
        <strain evidence="1 2">CCUG 25036</strain>
    </source>
</reference>
<gene>
    <name evidence="1" type="ORF">HBF25_12595</name>
</gene>
<organism evidence="1 2">
    <name type="scientific">Luteibacter anthropi</name>
    <dbReference type="NCBI Taxonomy" id="564369"/>
    <lineage>
        <taxon>Bacteria</taxon>
        <taxon>Pseudomonadati</taxon>
        <taxon>Pseudomonadota</taxon>
        <taxon>Gammaproteobacteria</taxon>
        <taxon>Lysobacterales</taxon>
        <taxon>Rhodanobacteraceae</taxon>
        <taxon>Luteibacter</taxon>
    </lineage>
</organism>
<keyword evidence="2" id="KW-1185">Reference proteome</keyword>
<proteinExistence type="predicted"/>
<comment type="caution">
    <text evidence="1">The sequence shown here is derived from an EMBL/GenBank/DDBJ whole genome shotgun (WGS) entry which is preliminary data.</text>
</comment>
<name>A0A7X5ZIU0_9GAMM</name>
<dbReference type="Proteomes" id="UP000490980">
    <property type="component" value="Unassembled WGS sequence"/>
</dbReference>